<evidence type="ECO:0000313" key="2">
    <source>
        <dbReference type="EMBL" id="TWT78347.1"/>
    </source>
</evidence>
<comment type="caution">
    <text evidence="2">The sequence shown here is derived from an EMBL/GenBank/DDBJ whole genome shotgun (WGS) entry which is preliminary data.</text>
</comment>
<feature type="signal peptide" evidence="1">
    <location>
        <begin position="1"/>
        <end position="22"/>
    </location>
</feature>
<evidence type="ECO:0008006" key="4">
    <source>
        <dbReference type="Google" id="ProtNLM"/>
    </source>
</evidence>
<organism evidence="2 3">
    <name type="scientific">Posidoniimonas polymericola</name>
    <dbReference type="NCBI Taxonomy" id="2528002"/>
    <lineage>
        <taxon>Bacteria</taxon>
        <taxon>Pseudomonadati</taxon>
        <taxon>Planctomycetota</taxon>
        <taxon>Planctomycetia</taxon>
        <taxon>Pirellulales</taxon>
        <taxon>Lacipirellulaceae</taxon>
        <taxon>Posidoniimonas</taxon>
    </lineage>
</organism>
<accession>A0A5C5YUX4</accession>
<protein>
    <recommendedName>
        <fullName evidence="4">PEP-CTERM protein-sorting domain-containing protein</fullName>
    </recommendedName>
</protein>
<dbReference type="Proteomes" id="UP000318478">
    <property type="component" value="Unassembled WGS sequence"/>
</dbReference>
<name>A0A5C5YUX4_9BACT</name>
<keyword evidence="1" id="KW-0732">Signal</keyword>
<dbReference type="InterPro" id="IPR013424">
    <property type="entry name" value="Ice-binding_C"/>
</dbReference>
<reference evidence="2 3" key="1">
    <citation type="submission" date="2019-02" db="EMBL/GenBank/DDBJ databases">
        <title>Deep-cultivation of Planctomycetes and their phenomic and genomic characterization uncovers novel biology.</title>
        <authorList>
            <person name="Wiegand S."/>
            <person name="Jogler M."/>
            <person name="Boedeker C."/>
            <person name="Pinto D."/>
            <person name="Vollmers J."/>
            <person name="Rivas-Marin E."/>
            <person name="Kohn T."/>
            <person name="Peeters S.H."/>
            <person name="Heuer A."/>
            <person name="Rast P."/>
            <person name="Oberbeckmann S."/>
            <person name="Bunk B."/>
            <person name="Jeske O."/>
            <person name="Meyerdierks A."/>
            <person name="Storesund J.E."/>
            <person name="Kallscheuer N."/>
            <person name="Luecker S."/>
            <person name="Lage O.M."/>
            <person name="Pohl T."/>
            <person name="Merkel B.J."/>
            <person name="Hornburger P."/>
            <person name="Mueller R.-W."/>
            <person name="Bruemmer F."/>
            <person name="Labrenz M."/>
            <person name="Spormann A.M."/>
            <person name="Op Den Camp H."/>
            <person name="Overmann J."/>
            <person name="Amann R."/>
            <person name="Jetten M.S.M."/>
            <person name="Mascher T."/>
            <person name="Medema M.H."/>
            <person name="Devos D.P."/>
            <person name="Kaster A.-K."/>
            <person name="Ovreas L."/>
            <person name="Rohde M."/>
            <person name="Galperin M.Y."/>
            <person name="Jogler C."/>
        </authorList>
    </citation>
    <scope>NUCLEOTIDE SEQUENCE [LARGE SCALE GENOMIC DNA]</scope>
    <source>
        <strain evidence="2 3">Pla123a</strain>
    </source>
</reference>
<feature type="chain" id="PRO_5023010411" description="PEP-CTERM protein-sorting domain-containing protein" evidence="1">
    <location>
        <begin position="23"/>
        <end position="301"/>
    </location>
</feature>
<gene>
    <name evidence="2" type="ORF">Pla123a_11380</name>
</gene>
<sequence precursor="true">MKLMHLAMAWVVTATLAVGAQAANLGYTGTHFDIVPLFPGGGPADVNAYVVAGWRANDVAKPLDVDGDNVYGSAGYAMFGTRFDYPNANLQGGNAFVNPTDNSVFPNLVDLPSWVSGSQIHASRKAGGWAYALIDDPQLTNGVRAYSWGLSQTPASTFQPPYVKLGVLDGNSTSTGADPTVAPAERWSFTVGANAPASFRVGVMTDGLDSTNWAPSEVIMQQVNGTATATTGTVAKNRFVDMHLFDVTGAQAGDEFVFLAYNPGGGSAGVSGFSFDYVPEPASLALSAAAAGLAVLRRRRA</sequence>
<keyword evidence="3" id="KW-1185">Reference proteome</keyword>
<dbReference type="EMBL" id="SJPO01000002">
    <property type="protein sequence ID" value="TWT78347.1"/>
    <property type="molecule type" value="Genomic_DNA"/>
</dbReference>
<dbReference type="AlphaFoldDB" id="A0A5C5YUX4"/>
<evidence type="ECO:0000313" key="3">
    <source>
        <dbReference type="Proteomes" id="UP000318478"/>
    </source>
</evidence>
<proteinExistence type="predicted"/>
<dbReference type="NCBIfam" id="TIGR02595">
    <property type="entry name" value="PEP_CTERM"/>
    <property type="match status" value="1"/>
</dbReference>
<dbReference type="OrthoDB" id="243140at2"/>
<evidence type="ECO:0000256" key="1">
    <source>
        <dbReference type="SAM" id="SignalP"/>
    </source>
</evidence>